<dbReference type="Pfam" id="PF08545">
    <property type="entry name" value="ACP_syn_III"/>
    <property type="match status" value="1"/>
</dbReference>
<gene>
    <name evidence="5" type="ORF">HLB09_13585</name>
</gene>
<dbReference type="GO" id="GO:0044550">
    <property type="term" value="P:secondary metabolite biosynthetic process"/>
    <property type="evidence" value="ECO:0007669"/>
    <property type="project" value="TreeGrafter"/>
</dbReference>
<proteinExistence type="predicted"/>
<accession>A0A849BUN3</accession>
<comment type="caution">
    <text evidence="5">The sequence shown here is derived from an EMBL/GenBank/DDBJ whole genome shotgun (WGS) entry which is preliminary data.</text>
</comment>
<evidence type="ECO:0000256" key="2">
    <source>
        <dbReference type="ARBA" id="ARBA00023315"/>
    </source>
</evidence>
<dbReference type="RefSeq" id="WP_171203876.1">
    <property type="nucleotide sequence ID" value="NZ_BAAANP010000060.1"/>
</dbReference>
<dbReference type="GO" id="GO:0004315">
    <property type="term" value="F:3-oxoacyl-[acyl-carrier-protein] synthase activity"/>
    <property type="evidence" value="ECO:0007669"/>
    <property type="project" value="InterPro"/>
</dbReference>
<dbReference type="NCBIfam" id="NF006720">
    <property type="entry name" value="PRK09258.1"/>
    <property type="match status" value="1"/>
</dbReference>
<dbReference type="Pfam" id="PF08541">
    <property type="entry name" value="ACP_syn_III_C"/>
    <property type="match status" value="1"/>
</dbReference>
<evidence type="ECO:0000313" key="5">
    <source>
        <dbReference type="EMBL" id="NNH24104.1"/>
    </source>
</evidence>
<evidence type="ECO:0000256" key="1">
    <source>
        <dbReference type="ARBA" id="ARBA00022679"/>
    </source>
</evidence>
<reference evidence="5 6" key="1">
    <citation type="submission" date="2020-05" db="EMBL/GenBank/DDBJ databases">
        <title>MicrobeNet Type strains.</title>
        <authorList>
            <person name="Nicholson A.C."/>
        </authorList>
    </citation>
    <scope>NUCLEOTIDE SEQUENCE [LARGE SCALE GENOMIC DNA]</scope>
    <source>
        <strain evidence="5 6">JCM 14547</strain>
    </source>
</reference>
<dbReference type="Gene3D" id="3.40.47.10">
    <property type="match status" value="2"/>
</dbReference>
<dbReference type="EMBL" id="JABEMA010000260">
    <property type="protein sequence ID" value="NNH24104.1"/>
    <property type="molecule type" value="Genomic_DNA"/>
</dbReference>
<keyword evidence="6" id="KW-1185">Reference proteome</keyword>
<dbReference type="InterPro" id="IPR016039">
    <property type="entry name" value="Thiolase-like"/>
</dbReference>
<feature type="domain" description="Beta-ketoacyl-[acyl-carrier-protein] synthase III C-terminal" evidence="3">
    <location>
        <begin position="258"/>
        <end position="343"/>
    </location>
</feature>
<dbReference type="GO" id="GO:0006633">
    <property type="term" value="P:fatty acid biosynthetic process"/>
    <property type="evidence" value="ECO:0007669"/>
    <property type="project" value="InterPro"/>
</dbReference>
<dbReference type="InterPro" id="IPR013751">
    <property type="entry name" value="ACP_syn_III_N"/>
</dbReference>
<sequence>MRVSGNTSIHHEGTALLGTSAVEAPVVVTSASMEERLAPTLRRLRMRPGTLASLAGIEERRWWGEEEDAAQGAARAGRQALEAAGVEPGQVGLLVNTSVYRANLEPSVAVGIHHALGLPTSALNFDITNACLGFVNALTLAATMIENGQIRYALVVDGEDARPVHESTLRRLSAEDATRRDYTDAFATLTLGSGAAAAVLGPAEDHPGAPQVLGGVSRARSSAHELCVGSNDGMVTDARGLLEEGMQLVGDAWDDARADGWEWKDMDRYVLHQVSTVHTRALVERIGIDPERVPLTFPRWGNVGPAALPMTLAAEAPSLRPGDRVLCMGVGSGLNTAMTEIRW</sequence>
<dbReference type="Proteomes" id="UP000555552">
    <property type="component" value="Unassembled WGS sequence"/>
</dbReference>
<dbReference type="PANTHER" id="PTHR34069:SF3">
    <property type="entry name" value="ACYL-COA:ACYL-COA ALKYLTRANSFERASE"/>
    <property type="match status" value="1"/>
</dbReference>
<protein>
    <submittedName>
        <fullName evidence="5">3-oxoacyl-ACP synthase III</fullName>
    </submittedName>
</protein>
<organism evidence="5 6">
    <name type="scientific">Pseudokineococcus marinus</name>
    <dbReference type="NCBI Taxonomy" id="351215"/>
    <lineage>
        <taxon>Bacteria</taxon>
        <taxon>Bacillati</taxon>
        <taxon>Actinomycetota</taxon>
        <taxon>Actinomycetes</taxon>
        <taxon>Kineosporiales</taxon>
        <taxon>Kineosporiaceae</taxon>
        <taxon>Pseudokineococcus</taxon>
    </lineage>
</organism>
<evidence type="ECO:0000313" key="6">
    <source>
        <dbReference type="Proteomes" id="UP000555552"/>
    </source>
</evidence>
<keyword evidence="2" id="KW-0012">Acyltransferase</keyword>
<dbReference type="InterPro" id="IPR013747">
    <property type="entry name" value="ACP_syn_III_C"/>
</dbReference>
<evidence type="ECO:0000259" key="4">
    <source>
        <dbReference type="Pfam" id="PF08545"/>
    </source>
</evidence>
<dbReference type="SUPFAM" id="SSF53901">
    <property type="entry name" value="Thiolase-like"/>
    <property type="match status" value="1"/>
</dbReference>
<name>A0A849BUN3_9ACTN</name>
<dbReference type="PANTHER" id="PTHR34069">
    <property type="entry name" value="3-OXOACYL-[ACYL-CARRIER-PROTEIN] SYNTHASE 3"/>
    <property type="match status" value="1"/>
</dbReference>
<evidence type="ECO:0000259" key="3">
    <source>
        <dbReference type="Pfam" id="PF08541"/>
    </source>
</evidence>
<feature type="domain" description="Beta-ketoacyl-[acyl-carrier-protein] synthase III N-terminal" evidence="4">
    <location>
        <begin position="125"/>
        <end position="205"/>
    </location>
</feature>
<keyword evidence="1" id="KW-0808">Transferase</keyword>
<dbReference type="AlphaFoldDB" id="A0A849BUN3"/>